<dbReference type="AlphaFoldDB" id="A0A1M8ACD2"/>
<sequence length="346" mass="38792">MTSVGRLSAMVWRTPTRGLRQLSTQTDTSHHLAKMVRERDYAAYLTHIAYPRRLQPHFFALRAFYIELASLKDTLSNELVGRIRMQWWRDAIEGVYDKRPPKHPITLGLRDAIFDPVVAQHGSLVKDHFLRIIDAREADLADPLSPPTLADLEQYAESTSSRMLYLLLNLQGLSDPRVDELFSHLGKAMGLCILVASLPHHTHPAPRPRTGGGGAPGLPGSKYAPQAHGTPRTPTLPLPLEYLMEQRVVQEDVFRHGIHARGLSDAVFQTATRANDYLITVRALIQDTFGGRVPPAAVAPLLLGVQTRLVLQRLEASDFNPYDATVAQRSWLLPWHIWRAARTGRL</sequence>
<dbReference type="Proteomes" id="UP000186303">
    <property type="component" value="Chromosome 8"/>
</dbReference>
<dbReference type="STRING" id="1230383.A0A1M8ACD2"/>
<gene>
    <name evidence="2" type="ORF">MSYG_4444</name>
</gene>
<feature type="region of interest" description="Disordered" evidence="1">
    <location>
        <begin position="203"/>
        <end position="235"/>
    </location>
</feature>
<evidence type="ECO:0000313" key="2">
    <source>
        <dbReference type="EMBL" id="SHO80089.1"/>
    </source>
</evidence>
<accession>A0A1M8ACD2</accession>
<evidence type="ECO:0000256" key="1">
    <source>
        <dbReference type="SAM" id="MobiDB-lite"/>
    </source>
</evidence>
<proteinExistence type="predicted"/>
<reference evidence="3" key="1">
    <citation type="journal article" date="2017" name="Nucleic Acids Res.">
        <title>Proteogenomics produces comprehensive and highly accurate protein-coding gene annotation in a complete genome assembly of Malassezia sympodialis.</title>
        <authorList>
            <person name="Zhu Y."/>
            <person name="Engstroem P.G."/>
            <person name="Tellgren-Roth C."/>
            <person name="Baudo C.D."/>
            <person name="Kennell J.C."/>
            <person name="Sun S."/>
            <person name="Billmyre R.B."/>
            <person name="Schroeder M.S."/>
            <person name="Andersson A."/>
            <person name="Holm T."/>
            <person name="Sigurgeirsson B."/>
            <person name="Wu G."/>
            <person name="Sankaranarayanan S.R."/>
            <person name="Siddharthan R."/>
            <person name="Sanyal K."/>
            <person name="Lundeberg J."/>
            <person name="Nystedt B."/>
            <person name="Boekhout T."/>
            <person name="Dawson T.L. Jr."/>
            <person name="Heitman J."/>
            <person name="Scheynius A."/>
            <person name="Lehtioe J."/>
        </authorList>
    </citation>
    <scope>NUCLEOTIDE SEQUENCE [LARGE SCALE GENOMIC DNA]</scope>
    <source>
        <strain evidence="3">ATCC 42132</strain>
    </source>
</reference>
<dbReference type="EMBL" id="LT671828">
    <property type="protein sequence ID" value="SHO80089.1"/>
    <property type="molecule type" value="Genomic_DNA"/>
</dbReference>
<keyword evidence="3" id="KW-1185">Reference proteome</keyword>
<dbReference type="VEuPathDB" id="FungiDB:MSYG_4444"/>
<dbReference type="SUPFAM" id="SSF48576">
    <property type="entry name" value="Terpenoid synthases"/>
    <property type="match status" value="2"/>
</dbReference>
<dbReference type="InterPro" id="IPR008949">
    <property type="entry name" value="Isoprenoid_synthase_dom_sf"/>
</dbReference>
<dbReference type="OMA" id="MINAREQ"/>
<dbReference type="InterPro" id="IPR002060">
    <property type="entry name" value="Squ/phyt_synthse"/>
</dbReference>
<protein>
    <submittedName>
        <fullName evidence="2">Uncharacterized protein</fullName>
    </submittedName>
</protein>
<evidence type="ECO:0000313" key="3">
    <source>
        <dbReference type="Proteomes" id="UP000186303"/>
    </source>
</evidence>
<dbReference type="Gene3D" id="1.10.600.10">
    <property type="entry name" value="Farnesyl Diphosphate Synthase"/>
    <property type="match status" value="1"/>
</dbReference>
<organism evidence="2 3">
    <name type="scientific">Malassezia sympodialis (strain ATCC 42132)</name>
    <name type="common">Atopic eczema-associated yeast</name>
    <dbReference type="NCBI Taxonomy" id="1230383"/>
    <lineage>
        <taxon>Eukaryota</taxon>
        <taxon>Fungi</taxon>
        <taxon>Dikarya</taxon>
        <taxon>Basidiomycota</taxon>
        <taxon>Ustilaginomycotina</taxon>
        <taxon>Malasseziomycetes</taxon>
        <taxon>Malasseziales</taxon>
        <taxon>Malasseziaceae</taxon>
        <taxon>Malassezia</taxon>
    </lineage>
</organism>
<name>A0A1M8ACD2_MALS4</name>
<dbReference type="OrthoDB" id="10252354at2759"/>
<dbReference type="Pfam" id="PF00494">
    <property type="entry name" value="SQS_PSY"/>
    <property type="match status" value="2"/>
</dbReference>